<comment type="caution">
    <text evidence="2">The sequence shown here is derived from an EMBL/GenBank/DDBJ whole genome shotgun (WGS) entry which is preliminary data.</text>
</comment>
<dbReference type="AlphaFoldDB" id="A0A5N7MW74"/>
<gene>
    <name evidence="2" type="ORF">FS320_41245</name>
</gene>
<dbReference type="InterPro" id="IPR007487">
    <property type="entry name" value="ABC_transpt-TYRBP-like"/>
</dbReference>
<evidence type="ECO:0000313" key="3">
    <source>
        <dbReference type="Proteomes" id="UP000403266"/>
    </source>
</evidence>
<dbReference type="PANTHER" id="PTHR35271">
    <property type="entry name" value="ABC TRANSPORTER, SUBSTRATE-BINDING LIPOPROTEIN-RELATED"/>
    <property type="match status" value="1"/>
</dbReference>
<keyword evidence="3" id="KW-1185">Reference proteome</keyword>
<dbReference type="Pfam" id="PF04392">
    <property type="entry name" value="ABC_sub_bind"/>
    <property type="match status" value="1"/>
</dbReference>
<feature type="chain" id="PRO_5030135817" description="ABC transporter substrate-binding protein" evidence="1">
    <location>
        <begin position="23"/>
        <end position="175"/>
    </location>
</feature>
<evidence type="ECO:0000313" key="2">
    <source>
        <dbReference type="EMBL" id="MPR31158.1"/>
    </source>
</evidence>
<evidence type="ECO:0000256" key="1">
    <source>
        <dbReference type="SAM" id="SignalP"/>
    </source>
</evidence>
<keyword evidence="1" id="KW-0732">Signal</keyword>
<accession>A0A5N7MW74</accession>
<protein>
    <recommendedName>
        <fullName evidence="4">ABC transporter substrate-binding protein</fullName>
    </recommendedName>
</protein>
<dbReference type="Proteomes" id="UP000403266">
    <property type="component" value="Unassembled WGS sequence"/>
</dbReference>
<name>A0A5N7MW74_9HYPH</name>
<dbReference type="OrthoDB" id="1680494at2"/>
<sequence length="175" mass="19135">MAMQRRYFITLFGGAAFAWALAARAQQATKMPRIAFLSPGRSELSDPIFNMLTAFLQRLHDLGYTEGQNLAVERQYADRRSDRLPGLAAELVGRKPDIIVAFSTTAALPAKHATGTIPIVVVGMADPVADRLIASLARPGGNVTGTTFLGPEVSANFQLPTFWVERQRLPDRHQS</sequence>
<reference evidence="2 3" key="1">
    <citation type="journal article" date="2019" name="Syst. Appl. Microbiol.">
        <title>Microvirga tunisiensis sp. nov., a root nodule symbiotic bacterium isolated from Lupinus micranthus and L. luteus grown in Northern Tunisia.</title>
        <authorList>
            <person name="Msaddak A."/>
            <person name="Rejili M."/>
            <person name="Duran D."/>
            <person name="Mars M."/>
            <person name="Palacios J.M."/>
            <person name="Ruiz-Argueso T."/>
            <person name="Rey L."/>
            <person name="Imperial J."/>
        </authorList>
    </citation>
    <scope>NUCLEOTIDE SEQUENCE [LARGE SCALE GENOMIC DNA]</scope>
    <source>
        <strain evidence="2 3">Lmie10</strain>
    </source>
</reference>
<dbReference type="EMBL" id="VOSK01000560">
    <property type="protein sequence ID" value="MPR31158.1"/>
    <property type="molecule type" value="Genomic_DNA"/>
</dbReference>
<organism evidence="2 3">
    <name type="scientific">Microvirga tunisiensis</name>
    <dbReference type="NCBI Taxonomy" id="2108360"/>
    <lineage>
        <taxon>Bacteria</taxon>
        <taxon>Pseudomonadati</taxon>
        <taxon>Pseudomonadota</taxon>
        <taxon>Alphaproteobacteria</taxon>
        <taxon>Hyphomicrobiales</taxon>
        <taxon>Methylobacteriaceae</taxon>
        <taxon>Microvirga</taxon>
    </lineage>
</organism>
<dbReference type="PANTHER" id="PTHR35271:SF1">
    <property type="entry name" value="ABC TRANSPORTER, SUBSTRATE-BINDING LIPOPROTEIN"/>
    <property type="match status" value="1"/>
</dbReference>
<dbReference type="Gene3D" id="3.40.50.2300">
    <property type="match status" value="1"/>
</dbReference>
<proteinExistence type="predicted"/>
<feature type="signal peptide" evidence="1">
    <location>
        <begin position="1"/>
        <end position="22"/>
    </location>
</feature>
<evidence type="ECO:0008006" key="4">
    <source>
        <dbReference type="Google" id="ProtNLM"/>
    </source>
</evidence>